<reference evidence="2" key="1">
    <citation type="submission" date="2025-08" db="UniProtKB">
        <authorList>
            <consortium name="RefSeq"/>
        </authorList>
    </citation>
    <scope>IDENTIFICATION</scope>
    <source>
        <strain evidence="2">USDA-PBARC FA_bdor</strain>
        <tissue evidence="2">Whole organism</tissue>
    </source>
</reference>
<dbReference type="SUPFAM" id="SSF56672">
    <property type="entry name" value="DNA/RNA polymerases"/>
    <property type="match status" value="1"/>
</dbReference>
<dbReference type="GeneID" id="105268473"/>
<accession>A0A9R1TBZ7</accession>
<sequence>MKLLQQLPAEDINKHLQLNNNQTLKALGVSWNSQSDQISYSVKPIINSSTVTKRTILSHVAALFDPLGLLGPMILLAKSLIQKLYAENLESDESVPTIIHTLWCNFCEELPQMNTLQFSRNVLVPDATSIQLHGFCDARERGYGACIYVRCSNNNGDIQSALLCSRSRVSPLKTVSIPRLELCGAHTLVQLLRATQEAIKISIDRVILWTDSMVALHWITTSPHQLKTFVVNRVSAIKEGSPGIAWRHVKSEDNPADALSQGLMPSEFINNNLWRQGPA</sequence>
<dbReference type="RefSeq" id="XP_011306367.1">
    <property type="nucleotide sequence ID" value="XM_011308065.1"/>
</dbReference>
<evidence type="ECO:0000313" key="1">
    <source>
        <dbReference type="Proteomes" id="UP000694866"/>
    </source>
</evidence>
<proteinExistence type="predicted"/>
<keyword evidence="1" id="KW-1185">Reference proteome</keyword>
<dbReference type="GO" id="GO:0003676">
    <property type="term" value="F:nucleic acid binding"/>
    <property type="evidence" value="ECO:0007669"/>
    <property type="project" value="InterPro"/>
</dbReference>
<dbReference type="PANTHER" id="PTHR47331">
    <property type="entry name" value="PHD-TYPE DOMAIN-CONTAINING PROTEIN"/>
    <property type="match status" value="1"/>
</dbReference>
<dbReference type="InterPro" id="IPR036397">
    <property type="entry name" value="RNaseH_sf"/>
</dbReference>
<dbReference type="Gene3D" id="3.30.420.10">
    <property type="entry name" value="Ribonuclease H-like superfamily/Ribonuclease H"/>
    <property type="match status" value="1"/>
</dbReference>
<evidence type="ECO:0000313" key="2">
    <source>
        <dbReference type="RefSeq" id="XP_011306367.1"/>
    </source>
</evidence>
<dbReference type="Pfam" id="PF05380">
    <property type="entry name" value="Peptidase_A17"/>
    <property type="match status" value="1"/>
</dbReference>
<gene>
    <name evidence="2" type="primary">LOC105268473</name>
</gene>
<dbReference type="GO" id="GO:0071897">
    <property type="term" value="P:DNA biosynthetic process"/>
    <property type="evidence" value="ECO:0007669"/>
    <property type="project" value="UniProtKB-ARBA"/>
</dbReference>
<dbReference type="Proteomes" id="UP000694866">
    <property type="component" value="Unplaced"/>
</dbReference>
<organism evidence="1 2">
    <name type="scientific">Fopius arisanus</name>
    <dbReference type="NCBI Taxonomy" id="64838"/>
    <lineage>
        <taxon>Eukaryota</taxon>
        <taxon>Metazoa</taxon>
        <taxon>Ecdysozoa</taxon>
        <taxon>Arthropoda</taxon>
        <taxon>Hexapoda</taxon>
        <taxon>Insecta</taxon>
        <taxon>Pterygota</taxon>
        <taxon>Neoptera</taxon>
        <taxon>Endopterygota</taxon>
        <taxon>Hymenoptera</taxon>
        <taxon>Apocrita</taxon>
        <taxon>Ichneumonoidea</taxon>
        <taxon>Braconidae</taxon>
        <taxon>Opiinae</taxon>
        <taxon>Fopius</taxon>
    </lineage>
</organism>
<dbReference type="AlphaFoldDB" id="A0A9R1TBZ7"/>
<dbReference type="OrthoDB" id="5985232at2759"/>
<dbReference type="InterPro" id="IPR008042">
    <property type="entry name" value="Retrotrans_Pao"/>
</dbReference>
<dbReference type="InterPro" id="IPR043502">
    <property type="entry name" value="DNA/RNA_pol_sf"/>
</dbReference>
<name>A0A9R1TBZ7_9HYME</name>
<protein>
    <submittedName>
        <fullName evidence="2">Uncharacterized protein</fullName>
    </submittedName>
</protein>
<dbReference type="KEGG" id="fas:105268473"/>